<evidence type="ECO:0000313" key="2">
    <source>
        <dbReference type="Proteomes" id="UP001497680"/>
    </source>
</evidence>
<accession>A0ACC0DFU3</accession>
<organism evidence="1 2">
    <name type="scientific">Hypoxylon rubiginosum</name>
    <dbReference type="NCBI Taxonomy" id="110542"/>
    <lineage>
        <taxon>Eukaryota</taxon>
        <taxon>Fungi</taxon>
        <taxon>Dikarya</taxon>
        <taxon>Ascomycota</taxon>
        <taxon>Pezizomycotina</taxon>
        <taxon>Sordariomycetes</taxon>
        <taxon>Xylariomycetidae</taxon>
        <taxon>Xylariales</taxon>
        <taxon>Hypoxylaceae</taxon>
        <taxon>Hypoxylon</taxon>
    </lineage>
</organism>
<gene>
    <name evidence="1" type="ORF">F4821DRAFT_254886</name>
</gene>
<keyword evidence="2" id="KW-1185">Reference proteome</keyword>
<evidence type="ECO:0000313" key="1">
    <source>
        <dbReference type="EMBL" id="KAI6091567.1"/>
    </source>
</evidence>
<proteinExistence type="predicted"/>
<protein>
    <submittedName>
        <fullName evidence="1">Uncharacterized protein</fullName>
    </submittedName>
</protein>
<name>A0ACC0DFU3_9PEZI</name>
<sequence>MATTTTITSVATILTDIQDRTDTTRVYYGSGGYRMSRPVLTGSDAKKTFDSIPTVDVANIYSSDLEVRRAIAREVAKACEEVGFFYAVNPPVSYEKMDAGLEIVKTFFRLPSEELLKLHVDNSQGVKGYLPFKFKDGSNRRASYSLGRDYTNPEQHFVTVAPPGTVSVNQWPEESLPEFRKVIYEYYQDVFQFARKMLQIFALALGLEETDLDEIFRYPLNDITMQYYPIQDLNEQSSISPHADYGGFTLLYQDQVGGLEVLNANGIWVPAPPKEHAYVVNTGSYMEVLSNGRFPATVHRAFGNTFCERFSLPFFFNPDPNSIIVPHPKLVAAGEKSAFESQNVSRRQIKGLMTNRPDHPFFKRLRELGLKEEDLTFDLVSKPIQDIVAMGS</sequence>
<reference evidence="1 2" key="1">
    <citation type="journal article" date="2022" name="New Phytol.">
        <title>Ecological generalism drives hyperdiversity of secondary metabolite gene clusters in xylarialean endophytes.</title>
        <authorList>
            <person name="Franco M.E.E."/>
            <person name="Wisecaver J.H."/>
            <person name="Arnold A.E."/>
            <person name="Ju Y.M."/>
            <person name="Slot J.C."/>
            <person name="Ahrendt S."/>
            <person name="Moore L.P."/>
            <person name="Eastman K.E."/>
            <person name="Scott K."/>
            <person name="Konkel Z."/>
            <person name="Mondo S.J."/>
            <person name="Kuo A."/>
            <person name="Hayes R.D."/>
            <person name="Haridas S."/>
            <person name="Andreopoulos B."/>
            <person name="Riley R."/>
            <person name="LaButti K."/>
            <person name="Pangilinan J."/>
            <person name="Lipzen A."/>
            <person name="Amirebrahimi M."/>
            <person name="Yan J."/>
            <person name="Adam C."/>
            <person name="Keymanesh K."/>
            <person name="Ng V."/>
            <person name="Louie K."/>
            <person name="Northen T."/>
            <person name="Drula E."/>
            <person name="Henrissat B."/>
            <person name="Hsieh H.M."/>
            <person name="Youens-Clark K."/>
            <person name="Lutzoni F."/>
            <person name="Miadlikowska J."/>
            <person name="Eastwood D.C."/>
            <person name="Hamelin R.C."/>
            <person name="Grigoriev I.V."/>
            <person name="U'Ren J.M."/>
        </authorList>
    </citation>
    <scope>NUCLEOTIDE SEQUENCE [LARGE SCALE GENOMIC DNA]</scope>
    <source>
        <strain evidence="1 2">ER1909</strain>
    </source>
</reference>
<dbReference type="Proteomes" id="UP001497680">
    <property type="component" value="Unassembled WGS sequence"/>
</dbReference>
<comment type="caution">
    <text evidence="1">The sequence shown here is derived from an EMBL/GenBank/DDBJ whole genome shotgun (WGS) entry which is preliminary data.</text>
</comment>
<dbReference type="EMBL" id="MU394286">
    <property type="protein sequence ID" value="KAI6091567.1"/>
    <property type="molecule type" value="Genomic_DNA"/>
</dbReference>